<evidence type="ECO:0000313" key="9">
    <source>
        <dbReference type="EMBL" id="TNB59185.1"/>
    </source>
</evidence>
<gene>
    <name evidence="9" type="ORF">FDW42_00240</name>
</gene>
<protein>
    <submittedName>
        <fullName evidence="9">Type II secretion system F family protein</fullName>
    </submittedName>
</protein>
<evidence type="ECO:0000256" key="3">
    <source>
        <dbReference type="ARBA" id="ARBA00022475"/>
    </source>
</evidence>
<name>A0AAX2UL51_9BACT</name>
<dbReference type="InterPro" id="IPR042094">
    <property type="entry name" value="T2SS_GspF_sf"/>
</dbReference>
<comment type="caution">
    <text evidence="9">The sequence shown here is derived from an EMBL/GenBank/DDBJ whole genome shotgun (WGS) entry which is preliminary data.</text>
</comment>
<evidence type="ECO:0000256" key="5">
    <source>
        <dbReference type="ARBA" id="ARBA00022989"/>
    </source>
</evidence>
<feature type="transmembrane region" description="Helical" evidence="7">
    <location>
        <begin position="201"/>
        <end position="230"/>
    </location>
</feature>
<dbReference type="EMBL" id="VDBS01000003">
    <property type="protein sequence ID" value="TNB59185.1"/>
    <property type="molecule type" value="Genomic_DNA"/>
</dbReference>
<dbReference type="Pfam" id="PF00482">
    <property type="entry name" value="T2SSF"/>
    <property type="match status" value="2"/>
</dbReference>
<evidence type="ECO:0000256" key="4">
    <source>
        <dbReference type="ARBA" id="ARBA00022692"/>
    </source>
</evidence>
<feature type="domain" description="Type II secretion system protein GspF" evidence="8">
    <location>
        <begin position="60"/>
        <end position="182"/>
    </location>
</feature>
<evidence type="ECO:0000256" key="7">
    <source>
        <dbReference type="SAM" id="Phobius"/>
    </source>
</evidence>
<feature type="transmembrane region" description="Helical" evidence="7">
    <location>
        <begin position="158"/>
        <end position="181"/>
    </location>
</feature>
<proteinExistence type="inferred from homology"/>
<comment type="similarity">
    <text evidence="2">Belongs to the GSP F family.</text>
</comment>
<dbReference type="Proteomes" id="UP000306813">
    <property type="component" value="Unassembled WGS sequence"/>
</dbReference>
<reference evidence="9 10" key="1">
    <citation type="submission" date="2019-05" db="EMBL/GenBank/DDBJ databases">
        <title>Draft genomes of eight strains of Campylobacter helveticus isolated from cats and a dog in New Zealand.</title>
        <authorList>
            <person name="Bojanic K."/>
            <person name="Midwinter A.C."/>
            <person name="Biggs P.J."/>
            <person name="Acke E."/>
            <person name="Cornelius A.J."/>
            <person name="Marshall J.C."/>
        </authorList>
    </citation>
    <scope>NUCLEOTIDE SEQUENCE [LARGE SCALE GENOMIC DNA]</scope>
    <source>
        <strain evidence="9 10">ACP123b</strain>
    </source>
</reference>
<evidence type="ECO:0000256" key="6">
    <source>
        <dbReference type="ARBA" id="ARBA00023136"/>
    </source>
</evidence>
<keyword evidence="5 7" id="KW-1133">Transmembrane helix</keyword>
<dbReference type="GeneID" id="52037599"/>
<feature type="domain" description="Type II secretion system protein GspF" evidence="8">
    <location>
        <begin position="265"/>
        <end position="385"/>
    </location>
</feature>
<keyword evidence="6 7" id="KW-0472">Membrane</keyword>
<evidence type="ECO:0000256" key="2">
    <source>
        <dbReference type="ARBA" id="ARBA00005745"/>
    </source>
</evidence>
<dbReference type="InterPro" id="IPR018076">
    <property type="entry name" value="T2SS_GspF_dom"/>
</dbReference>
<dbReference type="RefSeq" id="WP_082200590.1">
    <property type="nucleotide sequence ID" value="NZ_CAUWMG010000013.1"/>
</dbReference>
<evidence type="ECO:0000256" key="1">
    <source>
        <dbReference type="ARBA" id="ARBA00004651"/>
    </source>
</evidence>
<evidence type="ECO:0000259" key="8">
    <source>
        <dbReference type="Pfam" id="PF00482"/>
    </source>
</evidence>
<comment type="subcellular location">
    <subcellularLocation>
        <location evidence="1">Cell membrane</location>
        <topology evidence="1">Multi-pass membrane protein</topology>
    </subcellularLocation>
</comment>
<organism evidence="9 10">
    <name type="scientific">Campylobacter helveticus</name>
    <dbReference type="NCBI Taxonomy" id="28898"/>
    <lineage>
        <taxon>Bacteria</taxon>
        <taxon>Pseudomonadati</taxon>
        <taxon>Campylobacterota</taxon>
        <taxon>Epsilonproteobacteria</taxon>
        <taxon>Campylobacterales</taxon>
        <taxon>Campylobacteraceae</taxon>
        <taxon>Campylobacter</taxon>
    </lineage>
</organism>
<dbReference type="AlphaFoldDB" id="A0AAX2UL51"/>
<dbReference type="Gene3D" id="1.20.81.30">
    <property type="entry name" value="Type II secretion system (T2SS), domain F"/>
    <property type="match status" value="2"/>
</dbReference>
<dbReference type="PANTHER" id="PTHR30012:SF0">
    <property type="entry name" value="TYPE II SECRETION SYSTEM PROTEIN F-RELATED"/>
    <property type="match status" value="1"/>
</dbReference>
<feature type="transmembrane region" description="Helical" evidence="7">
    <location>
        <begin position="366"/>
        <end position="387"/>
    </location>
</feature>
<sequence length="395" mass="45028">MKTYELYYLKNQQKLRKILKAKNLNTAQAMALKQNLQILSLKELKKQSKVKINDMLFCAFFKEFALLLNAGLSVKEALNLMGESSVKSLRGVLGELSANLNSGQNLSQAFSNLSLNLNLSELSLIKMGEKTGNLALIFSQIAELREKLILNKKRFKKAIHYPCMVFVALFGAFLFLMFFVVPEFLELFESLGANLPFITQVLLSFYMFLSAYYLPLIFGFVGFLSVFVLAYKKSEKFAFLVDFMLLKLPFFSRFILYNQNYYFFMIFSLLLQSGNALSHAFELASSSVENQFLKEKFRQIHLSLEQGLELSLAFKKAGIFDELVISLLHSAMKSASLDNLSAKIAHFYEEKQEDLLDKFLHFLEPLMTLLVGILVLFLALGIFLPMWELSSGANV</sequence>
<dbReference type="InterPro" id="IPR003004">
    <property type="entry name" value="GspF/PilC"/>
</dbReference>
<dbReference type="GO" id="GO:0005886">
    <property type="term" value="C:plasma membrane"/>
    <property type="evidence" value="ECO:0007669"/>
    <property type="project" value="UniProtKB-SubCell"/>
</dbReference>
<dbReference type="KEGG" id="chv:CHELV3228_1689"/>
<accession>A0AAX2UL51</accession>
<dbReference type="PANTHER" id="PTHR30012">
    <property type="entry name" value="GENERAL SECRETION PATHWAY PROTEIN"/>
    <property type="match status" value="1"/>
</dbReference>
<keyword evidence="3" id="KW-1003">Cell membrane</keyword>
<keyword evidence="4 7" id="KW-0812">Transmembrane</keyword>
<evidence type="ECO:0000313" key="10">
    <source>
        <dbReference type="Proteomes" id="UP000306813"/>
    </source>
</evidence>